<evidence type="ECO:0000313" key="3">
    <source>
        <dbReference type="EMBL" id="AYB35167.1"/>
    </source>
</evidence>
<organism evidence="3 4">
    <name type="scientific">Chryseolinea soli</name>
    <dbReference type="NCBI Taxonomy" id="2321403"/>
    <lineage>
        <taxon>Bacteria</taxon>
        <taxon>Pseudomonadati</taxon>
        <taxon>Bacteroidota</taxon>
        <taxon>Cytophagia</taxon>
        <taxon>Cytophagales</taxon>
        <taxon>Fulvivirgaceae</taxon>
        <taxon>Chryseolinea</taxon>
    </lineage>
</organism>
<proteinExistence type="predicted"/>
<evidence type="ECO:0000313" key="4">
    <source>
        <dbReference type="Proteomes" id="UP000266183"/>
    </source>
</evidence>
<evidence type="ECO:0000259" key="1">
    <source>
        <dbReference type="Pfam" id="PF01345"/>
    </source>
</evidence>
<dbReference type="Pfam" id="PF01345">
    <property type="entry name" value="DUF11"/>
    <property type="match status" value="1"/>
</dbReference>
<feature type="domain" description="DUF11" evidence="1">
    <location>
        <begin position="444"/>
        <end position="551"/>
    </location>
</feature>
<dbReference type="Gene3D" id="2.130.10.10">
    <property type="entry name" value="YVTN repeat-like/Quinoprotein amine dehydrogenase"/>
    <property type="match status" value="1"/>
</dbReference>
<dbReference type="InterPro" id="IPR055353">
    <property type="entry name" value="DUF7619"/>
</dbReference>
<keyword evidence="4" id="KW-1185">Reference proteome</keyword>
<dbReference type="InterPro" id="IPR001434">
    <property type="entry name" value="OmcB-like_DUF11"/>
</dbReference>
<reference evidence="4" key="1">
    <citation type="submission" date="2018-09" db="EMBL/GenBank/DDBJ databases">
        <title>Chryseolinea sp. KIS68-18 isolated from soil.</title>
        <authorList>
            <person name="Weon H.-Y."/>
            <person name="Kwon S.-W."/>
            <person name="Lee S.A."/>
        </authorList>
    </citation>
    <scope>NUCLEOTIDE SEQUENCE [LARGE SCALE GENOMIC DNA]</scope>
    <source>
        <strain evidence="4">KIS68-18</strain>
    </source>
</reference>
<gene>
    <name evidence="3" type="ORF">D4L85_33310</name>
</gene>
<protein>
    <submittedName>
        <fullName evidence="3">T9SS C-terminal target domain-containing protein</fullName>
    </submittedName>
</protein>
<dbReference type="Proteomes" id="UP000266183">
    <property type="component" value="Chromosome"/>
</dbReference>
<dbReference type="AlphaFoldDB" id="A0A385SYI4"/>
<dbReference type="KEGG" id="chk:D4L85_33310"/>
<dbReference type="Pfam" id="PF24595">
    <property type="entry name" value="DUF7619"/>
    <property type="match status" value="1"/>
</dbReference>
<dbReference type="InterPro" id="IPR047589">
    <property type="entry name" value="DUF11_rpt"/>
</dbReference>
<sequence>MFFPESSYLSLPTLNLPVLKRSLLVILCISSTCIVQAQRYTIKKTSVTLDPQKAYFSNSLFIDDDGEQWIGGYGGAYRYNGSDFELQYTAAEVHGDTVKNILFSSTGDRWFETENGVAVKRGAAWQYFTNRTGNFVEQYTLKKKVGADIWVYHYFSEDPLPYALIRYTPEGETTIPMDYESLHPYIYDFDQTDNGTYYAVGNGGVYSLAGDHWELDENILGYALAIDRENTIFLIDDSGTIRQRRKKDDAFSEVVDPVLKGIARGSVIADDFGKVFFMGTASIAVHEDADSYLLTMPNGYTFPQLPQSDKNGNLWYLSRQYSDDFKTETIDFNQVGFIFPGEENLVHGLVFEDFNGDGLQQEDEPGVPNQSIAIAPGNVYAFTTSTGELLFHGSEGEMTMTWVQSDFWQAGSTPVHYTFQYPAAASQIFKIGIQRKTVYDAGITVSGLAVRPGFTTSYTVAVKNKGNQQITPEVTLHYDQTLSFVESSVAPQQHAEQTLTWTLPVLNAFEEKKINVSFQVPASTPLNTALFTLAQVTSLPSEEKTNDNIDSLHQVVTGSFDPNDKLVTEGILEEKYVVKGSFLTYTIRFQNTGTDTAFTVRARDVIDPHLDLTSLEVLSSSHRLQYYFDDRALTFILKNILLPDSTRDEPHSHGYIKYRIKGLPDIADNTDVTNAADIYFDFNTPVATNTVSNRYVDVLPDQRVTAVEKENVLLNSLFYPNPTTGAIMIDEHYAGKFQRATLITTTGKVIEERPIEKDRMQLTCEVPGLYLLNLSGPSATVMTKIMIIQSQ</sequence>
<dbReference type="SUPFAM" id="SSF50998">
    <property type="entry name" value="Quinoprotein alcohol dehydrogenase-like"/>
    <property type="match status" value="1"/>
</dbReference>
<dbReference type="InterPro" id="IPR015943">
    <property type="entry name" value="WD40/YVTN_repeat-like_dom_sf"/>
</dbReference>
<dbReference type="NCBIfam" id="TIGR01451">
    <property type="entry name" value="B_ant_repeat"/>
    <property type="match status" value="1"/>
</dbReference>
<feature type="domain" description="DUF7619" evidence="2">
    <location>
        <begin position="561"/>
        <end position="693"/>
    </location>
</feature>
<evidence type="ECO:0000259" key="2">
    <source>
        <dbReference type="Pfam" id="PF24595"/>
    </source>
</evidence>
<dbReference type="EMBL" id="CP032382">
    <property type="protein sequence ID" value="AYB35167.1"/>
    <property type="molecule type" value="Genomic_DNA"/>
</dbReference>
<accession>A0A385SYI4</accession>
<dbReference type="InterPro" id="IPR011047">
    <property type="entry name" value="Quinoprotein_ADH-like_sf"/>
</dbReference>
<name>A0A385SYI4_9BACT</name>